<proteinExistence type="predicted"/>
<protein>
    <submittedName>
        <fullName evidence="2">Uncharacterized protein</fullName>
    </submittedName>
</protein>
<dbReference type="EMBL" id="JABANP010000046">
    <property type="protein sequence ID" value="KAF4693364.1"/>
    <property type="molecule type" value="Genomic_DNA"/>
</dbReference>
<dbReference type="AlphaFoldDB" id="A0A7J6PB13"/>
<feature type="region of interest" description="Disordered" evidence="1">
    <location>
        <begin position="483"/>
        <end position="585"/>
    </location>
</feature>
<feature type="compositionally biased region" description="Acidic residues" evidence="1">
    <location>
        <begin position="57"/>
        <end position="67"/>
    </location>
</feature>
<dbReference type="Proteomes" id="UP000541610">
    <property type="component" value="Unassembled WGS sequence"/>
</dbReference>
<name>A0A7J6PB13_PEROL</name>
<dbReference type="PANTHER" id="PTHR35381:SF1">
    <property type="entry name" value="EF-HAND DOMAIN-CONTAINING PROTEIN"/>
    <property type="match status" value="1"/>
</dbReference>
<dbReference type="OrthoDB" id="75192at2759"/>
<evidence type="ECO:0000313" key="3">
    <source>
        <dbReference type="Proteomes" id="UP000541610"/>
    </source>
</evidence>
<accession>A0A7J6PB13</accession>
<organism evidence="2 3">
    <name type="scientific">Perkinsus olseni</name>
    <name type="common">Perkinsus atlanticus</name>
    <dbReference type="NCBI Taxonomy" id="32597"/>
    <lineage>
        <taxon>Eukaryota</taxon>
        <taxon>Sar</taxon>
        <taxon>Alveolata</taxon>
        <taxon>Perkinsozoa</taxon>
        <taxon>Perkinsea</taxon>
        <taxon>Perkinsida</taxon>
        <taxon>Perkinsidae</taxon>
        <taxon>Perkinsus</taxon>
    </lineage>
</organism>
<reference evidence="2 3" key="1">
    <citation type="submission" date="2020-04" db="EMBL/GenBank/DDBJ databases">
        <title>Perkinsus olseni comparative genomics.</title>
        <authorList>
            <person name="Bogema D.R."/>
        </authorList>
    </citation>
    <scope>NUCLEOTIDE SEQUENCE [LARGE SCALE GENOMIC DNA]</scope>
    <source>
        <strain evidence="2">00978-12</strain>
    </source>
</reference>
<comment type="caution">
    <text evidence="2">The sequence shown here is derived from an EMBL/GenBank/DDBJ whole genome shotgun (WGS) entry which is preliminary data.</text>
</comment>
<feature type="region of interest" description="Disordered" evidence="1">
    <location>
        <begin position="56"/>
        <end position="78"/>
    </location>
</feature>
<evidence type="ECO:0000256" key="1">
    <source>
        <dbReference type="SAM" id="MobiDB-lite"/>
    </source>
</evidence>
<dbReference type="PANTHER" id="PTHR35381">
    <property type="entry name" value="EF-HAND DOMAIN-CONTAINING PROTEIN"/>
    <property type="match status" value="1"/>
</dbReference>
<feature type="compositionally biased region" description="Polar residues" evidence="1">
    <location>
        <begin position="518"/>
        <end position="527"/>
    </location>
</feature>
<gene>
    <name evidence="2" type="ORF">FOZ60_011107</name>
</gene>
<feature type="compositionally biased region" description="Gly residues" evidence="1">
    <location>
        <begin position="240"/>
        <end position="249"/>
    </location>
</feature>
<feature type="compositionally biased region" description="Basic and acidic residues" evidence="1">
    <location>
        <begin position="276"/>
        <end position="301"/>
    </location>
</feature>
<feature type="region of interest" description="Disordered" evidence="1">
    <location>
        <begin position="169"/>
        <end position="319"/>
    </location>
</feature>
<evidence type="ECO:0000313" key="2">
    <source>
        <dbReference type="EMBL" id="KAF4693364.1"/>
    </source>
</evidence>
<sequence length="757" mass="85654">MAPPTLEESSLNPLQAIQNESWPVWTVPTPTMARRDDSFRRSCSMGSSSMLLQQIGAEEEVEYSEECGEMRGSHSPQPKEPILRVVIEISPTKPQSIIMVQEGDDIERLAEQFVQDNGLPLELAIPLAEKIHEDLRLLGRPSRMVGEEPEEDKIEFDLRGVEHRKRLRKTAADTPLEELHDDFVLRVPSPNEDSPPLGSAPRRRPLTAVPAEPDKSGDEGGGSWRASGHRLWSGVRSRGRGGLRSGLGGPRRPPAKAASKKKPEQRAERSSSVFTKLHEHAEIKQQRLVKLKEQLEDERKSQSPRRRPKVTRQPDSPGHRLYRMHERKIRNLVNLQRDHVAEREEAELRGVTFKPAIDTSQRVCPGVSRLNRSMASSNEATRQKWKDERAARLRSEIEEQRMKECSFMPHINPQSLLIAQRRNPFRKNRSPFETLYQDAFQRKVRREEWKSYLPEEATFAPDIGSAHERPSNDDTREMFFRRLSSSKRASSPRADSLASHGPHPHGALRDGHCVLRQPTASTVSDSGSPRFPSPRWITSSGVTPAGDDSLSGSTPRERLLFDSPRQSARRSEARNGSRTTTRSSDIFDRLFSESAELKKRAAESESAAIKAAKELSSETKALGRSREILERKKMEKYERLYRALGGLPGSDDPSEWINPATLNKSVVDDEKERDLVSHIVSYVEDSGEAVSLENFIAAIDYKLKLLKRTGPSEEEEVTFTPRIDPHSARLSELHRSRAVMDHLLKTFYLMQALAADF</sequence>